<feature type="compositionally biased region" description="Acidic residues" evidence="3">
    <location>
        <begin position="410"/>
        <end position="419"/>
    </location>
</feature>
<feature type="region of interest" description="Disordered" evidence="3">
    <location>
        <begin position="445"/>
        <end position="464"/>
    </location>
</feature>
<evidence type="ECO:0008006" key="6">
    <source>
        <dbReference type="Google" id="ProtNLM"/>
    </source>
</evidence>
<sequence>MSSFTALMQLAGQRTAESEAVVKSAIEQREKALADKRRAQEERERKEREAEARLRLKRLEDEKRAAEREARRKEELAAKERAREHREAEQRAQLLGKNKRSTSAAGPSGAKRKLADRSPSPDPSAVLTREEKRARKEALELKRAELSQSSWRRSSSSSAARKGTGNGRRLAGGAIDALAPEGAAPVLPGTGSVKDRLAAMPPTLVKLNTVKRDLRTIDEIIEDRKKQKLGATTLAGDDAKSFNDWFGKDKAKKEKEEAERRRAAAFAKQRAAAAGSSPAPPSVPAPSSANPPTVKSKPTTSAAPSRSTSAASTSAGRPMAGSSKSVPSKLASSSKPALPKSASTSKLPAKSSAPPPAKQKKPRKYDEDNLDEDSEEGDDVSYGRPRKSSMSSEIWRLMTGKDRSSYARADDEDSDDMEAGADDLMMEELRSARAAKKEDAIALAEEKRREEEKRRRKMALGRGA</sequence>
<name>J0D088_AURST</name>
<dbReference type="OMA" id="QYRSEFR"/>
<dbReference type="InterPro" id="IPR013256">
    <property type="entry name" value="Chromatin_SPT2"/>
</dbReference>
<evidence type="ECO:0000256" key="1">
    <source>
        <dbReference type="ARBA" id="ARBA00006461"/>
    </source>
</evidence>
<feature type="region of interest" description="Disordered" evidence="3">
    <location>
        <begin position="230"/>
        <end position="419"/>
    </location>
</feature>
<dbReference type="AlphaFoldDB" id="J0D088"/>
<organism evidence="4 5">
    <name type="scientific">Auricularia subglabra (strain TFB-10046 / SS5)</name>
    <name type="common">White-rot fungus</name>
    <name type="synonym">Auricularia delicata (strain TFB10046)</name>
    <dbReference type="NCBI Taxonomy" id="717982"/>
    <lineage>
        <taxon>Eukaryota</taxon>
        <taxon>Fungi</taxon>
        <taxon>Dikarya</taxon>
        <taxon>Basidiomycota</taxon>
        <taxon>Agaricomycotina</taxon>
        <taxon>Agaricomycetes</taxon>
        <taxon>Auriculariales</taxon>
        <taxon>Auriculariaceae</taxon>
        <taxon>Auricularia</taxon>
    </lineage>
</organism>
<feature type="compositionally biased region" description="Low complexity" evidence="3">
    <location>
        <begin position="322"/>
        <end position="352"/>
    </location>
</feature>
<feature type="compositionally biased region" description="Acidic residues" evidence="3">
    <location>
        <begin position="368"/>
        <end position="379"/>
    </location>
</feature>
<dbReference type="EMBL" id="JH687836">
    <property type="protein sequence ID" value="EJD37677.1"/>
    <property type="molecule type" value="Genomic_DNA"/>
</dbReference>
<feature type="compositionally biased region" description="Low complexity" evidence="3">
    <location>
        <begin position="264"/>
        <end position="277"/>
    </location>
</feature>
<feature type="compositionally biased region" description="Low complexity" evidence="3">
    <location>
        <begin position="146"/>
        <end position="161"/>
    </location>
</feature>
<keyword evidence="2" id="KW-0175">Coiled coil</keyword>
<dbReference type="Pfam" id="PF08243">
    <property type="entry name" value="SPT2"/>
    <property type="match status" value="1"/>
</dbReference>
<dbReference type="GO" id="GO:0042393">
    <property type="term" value="F:histone binding"/>
    <property type="evidence" value="ECO:0007669"/>
    <property type="project" value="TreeGrafter"/>
</dbReference>
<feature type="compositionally biased region" description="Basic and acidic residues" evidence="3">
    <location>
        <begin position="399"/>
        <end position="409"/>
    </location>
</feature>
<feature type="compositionally biased region" description="Low complexity" evidence="3">
    <location>
        <begin position="298"/>
        <end position="315"/>
    </location>
</feature>
<dbReference type="GO" id="GO:0005730">
    <property type="term" value="C:nucleolus"/>
    <property type="evidence" value="ECO:0007669"/>
    <property type="project" value="TreeGrafter"/>
</dbReference>
<feature type="region of interest" description="Disordered" evidence="3">
    <location>
        <begin position="29"/>
        <end position="174"/>
    </location>
</feature>
<dbReference type="SMART" id="SM00784">
    <property type="entry name" value="SPT2"/>
    <property type="match status" value="1"/>
</dbReference>
<dbReference type="PANTHER" id="PTHR22691:SF8">
    <property type="entry name" value="PROTEIN SPT2 HOMOLOG"/>
    <property type="match status" value="1"/>
</dbReference>
<evidence type="ECO:0000256" key="3">
    <source>
        <dbReference type="SAM" id="MobiDB-lite"/>
    </source>
</evidence>
<accession>J0D088</accession>
<evidence type="ECO:0000313" key="5">
    <source>
        <dbReference type="Proteomes" id="UP000006514"/>
    </source>
</evidence>
<dbReference type="GO" id="GO:0003677">
    <property type="term" value="F:DNA binding"/>
    <property type="evidence" value="ECO:0007669"/>
    <property type="project" value="TreeGrafter"/>
</dbReference>
<dbReference type="GO" id="GO:0006360">
    <property type="term" value="P:transcription by RNA polymerase I"/>
    <property type="evidence" value="ECO:0007669"/>
    <property type="project" value="TreeGrafter"/>
</dbReference>
<dbReference type="KEGG" id="adl:AURDEDRAFT_187953"/>
<feature type="compositionally biased region" description="Basic and acidic residues" evidence="3">
    <location>
        <begin position="237"/>
        <end position="262"/>
    </location>
</feature>
<reference evidence="5" key="1">
    <citation type="journal article" date="2012" name="Science">
        <title>The Paleozoic origin of enzymatic lignin decomposition reconstructed from 31 fungal genomes.</title>
        <authorList>
            <person name="Floudas D."/>
            <person name="Binder M."/>
            <person name="Riley R."/>
            <person name="Barry K."/>
            <person name="Blanchette R.A."/>
            <person name="Henrissat B."/>
            <person name="Martinez A.T."/>
            <person name="Otillar R."/>
            <person name="Spatafora J.W."/>
            <person name="Yadav J.S."/>
            <person name="Aerts A."/>
            <person name="Benoit I."/>
            <person name="Boyd A."/>
            <person name="Carlson A."/>
            <person name="Copeland A."/>
            <person name="Coutinho P.M."/>
            <person name="de Vries R.P."/>
            <person name="Ferreira P."/>
            <person name="Findley K."/>
            <person name="Foster B."/>
            <person name="Gaskell J."/>
            <person name="Glotzer D."/>
            <person name="Gorecki P."/>
            <person name="Heitman J."/>
            <person name="Hesse C."/>
            <person name="Hori C."/>
            <person name="Igarashi K."/>
            <person name="Jurgens J.A."/>
            <person name="Kallen N."/>
            <person name="Kersten P."/>
            <person name="Kohler A."/>
            <person name="Kuees U."/>
            <person name="Kumar T.K.A."/>
            <person name="Kuo A."/>
            <person name="LaButti K."/>
            <person name="Larrondo L.F."/>
            <person name="Lindquist E."/>
            <person name="Ling A."/>
            <person name="Lombard V."/>
            <person name="Lucas S."/>
            <person name="Lundell T."/>
            <person name="Martin R."/>
            <person name="McLaughlin D.J."/>
            <person name="Morgenstern I."/>
            <person name="Morin E."/>
            <person name="Murat C."/>
            <person name="Nagy L.G."/>
            <person name="Nolan M."/>
            <person name="Ohm R.A."/>
            <person name="Patyshakuliyeva A."/>
            <person name="Rokas A."/>
            <person name="Ruiz-Duenas F.J."/>
            <person name="Sabat G."/>
            <person name="Salamov A."/>
            <person name="Samejima M."/>
            <person name="Schmutz J."/>
            <person name="Slot J.C."/>
            <person name="St John F."/>
            <person name="Stenlid J."/>
            <person name="Sun H."/>
            <person name="Sun S."/>
            <person name="Syed K."/>
            <person name="Tsang A."/>
            <person name="Wiebenga A."/>
            <person name="Young D."/>
            <person name="Pisabarro A."/>
            <person name="Eastwood D.C."/>
            <person name="Martin F."/>
            <person name="Cullen D."/>
            <person name="Grigoriev I.V."/>
            <person name="Hibbett D.S."/>
        </authorList>
    </citation>
    <scope>NUCLEOTIDE SEQUENCE [LARGE SCALE GENOMIC DNA]</scope>
    <source>
        <strain evidence="5">TFB10046</strain>
    </source>
</reference>
<dbReference type="InParanoid" id="J0D088"/>
<feature type="compositionally biased region" description="Basic and acidic residues" evidence="3">
    <location>
        <begin position="128"/>
        <end position="145"/>
    </location>
</feature>
<dbReference type="Proteomes" id="UP000006514">
    <property type="component" value="Unassembled WGS sequence"/>
</dbReference>
<proteinExistence type="inferred from homology"/>
<comment type="similarity">
    <text evidence="1">Belongs to the SPT2 family.</text>
</comment>
<feature type="compositionally biased region" description="Basic residues" evidence="3">
    <location>
        <begin position="454"/>
        <end position="464"/>
    </location>
</feature>
<keyword evidence="5" id="KW-1185">Reference proteome</keyword>
<dbReference type="eggNOG" id="ENOG502QRJX">
    <property type="taxonomic scope" value="Eukaryota"/>
</dbReference>
<feature type="region of interest" description="Disordered" evidence="3">
    <location>
        <begin position="1"/>
        <end position="20"/>
    </location>
</feature>
<dbReference type="GO" id="GO:0006334">
    <property type="term" value="P:nucleosome assembly"/>
    <property type="evidence" value="ECO:0007669"/>
    <property type="project" value="TreeGrafter"/>
</dbReference>
<protein>
    <recommendedName>
        <fullName evidence="6">SPT2-domain-containing protein</fullName>
    </recommendedName>
</protein>
<gene>
    <name evidence="4" type="ORF">AURDEDRAFT_187953</name>
</gene>
<feature type="compositionally biased region" description="Basic and acidic residues" evidence="3">
    <location>
        <begin position="29"/>
        <end position="90"/>
    </location>
</feature>
<dbReference type="PANTHER" id="PTHR22691">
    <property type="entry name" value="YEAST SPT2-RELATED"/>
    <property type="match status" value="1"/>
</dbReference>
<evidence type="ECO:0000256" key="2">
    <source>
        <dbReference type="ARBA" id="ARBA00023054"/>
    </source>
</evidence>
<evidence type="ECO:0000313" key="4">
    <source>
        <dbReference type="EMBL" id="EJD37677.1"/>
    </source>
</evidence>
<dbReference type="OrthoDB" id="6259853at2759"/>